<evidence type="ECO:0000259" key="1">
    <source>
        <dbReference type="Pfam" id="PF13472"/>
    </source>
</evidence>
<dbReference type="PANTHER" id="PTHR43784">
    <property type="entry name" value="GDSL-LIKE LIPASE/ACYLHYDROLASE, PUTATIVE (AFU_ORTHOLOGUE AFUA_2G00820)-RELATED"/>
    <property type="match status" value="1"/>
</dbReference>
<dbReference type="OrthoDB" id="1828825at2"/>
<dbReference type="InterPro" id="IPR053140">
    <property type="entry name" value="GDSL_Rv0518-like"/>
</dbReference>
<dbReference type="Gene3D" id="3.40.50.1110">
    <property type="entry name" value="SGNH hydrolase"/>
    <property type="match status" value="1"/>
</dbReference>
<dbReference type="InterPro" id="IPR013830">
    <property type="entry name" value="SGNH_hydro"/>
</dbReference>
<dbReference type="CDD" id="cd01830">
    <property type="entry name" value="XynE_like"/>
    <property type="match status" value="1"/>
</dbReference>
<dbReference type="Proteomes" id="UP000248926">
    <property type="component" value="Unassembled WGS sequence"/>
</dbReference>
<reference evidence="2 3" key="1">
    <citation type="journal article" date="2018" name="Genet. Mol. Biol.">
        <title>The genome sequence of Dyella jiangningensis FCAV SCS01 from a lignocellulose-decomposing microbial consortium metagenome reveals potential for biotechnological applications.</title>
        <authorList>
            <person name="Desiderato J.G."/>
            <person name="Alvarenga D.O."/>
            <person name="Constancio M.T.L."/>
            <person name="Alves L.M.C."/>
            <person name="Varani A.M."/>
        </authorList>
    </citation>
    <scope>NUCLEOTIDE SEQUENCE [LARGE SCALE GENOMIC DNA]</scope>
    <source>
        <strain evidence="2 3">FCAV SCS01</strain>
    </source>
</reference>
<proteinExistence type="predicted"/>
<comment type="caution">
    <text evidence="2">The sequence shown here is derived from an EMBL/GenBank/DDBJ whole genome shotgun (WGS) entry which is preliminary data.</text>
</comment>
<name>A0A328P0B6_9GAMM</name>
<sequence length="464" mass="49028">MPRMCRDVIGKYPADPEAIWSVRGRSACRRLSCPRQRGLLWSCASAQRRVPTAIGGDTMHRPLLRIVLGLSCSLCLASAFAATAGEPHWVGTWSASPDAAGPVVSGQTIRQVVRISAGGTALRLRLSNLDGNGPLTIGPVHVASHTEGGATAPGTDHAVLFDGKPTTTLAKGEARWSDPVEMPVKPLQALAVSLYVPANGGVPSTIHSAGLATAYLTEQGDATASAQFPGTETNGSRFFLTDVDVAPAAEGATIVAFGDSITDGVGSNADAQQRWPDVLAAQLQADERFHGIGVANAGIGGNRILHDDFGPSALSRFDRDALDQANVRWIVLLEGINDIGSSGPQSKPDDRVSLEQITGGMKTLIQRAHARGIRIYGATLTPFRGASWPYHSAANEAKRKAVNEWIRHGGAFDAVIDFDKAVRDPSQTDRMLPAYDSGDHLHPNGAGYKAMAEAIDVGLFSMKH</sequence>
<dbReference type="InterPro" id="IPR036514">
    <property type="entry name" value="SGNH_hydro_sf"/>
</dbReference>
<organism evidence="2 3">
    <name type="scientific">Dyella jiangningensis</name>
    <dbReference type="NCBI Taxonomy" id="1379159"/>
    <lineage>
        <taxon>Bacteria</taxon>
        <taxon>Pseudomonadati</taxon>
        <taxon>Pseudomonadota</taxon>
        <taxon>Gammaproteobacteria</taxon>
        <taxon>Lysobacterales</taxon>
        <taxon>Rhodanobacteraceae</taxon>
        <taxon>Dyella</taxon>
    </lineage>
</organism>
<dbReference type="EMBL" id="NFZS01000005">
    <property type="protein sequence ID" value="RAO74851.1"/>
    <property type="molecule type" value="Genomic_DNA"/>
</dbReference>
<keyword evidence="3" id="KW-1185">Reference proteome</keyword>
<accession>A0A328P0B6</accession>
<dbReference type="SUPFAM" id="SSF52266">
    <property type="entry name" value="SGNH hydrolase"/>
    <property type="match status" value="1"/>
</dbReference>
<gene>
    <name evidence="2" type="ORF">CA260_18775</name>
</gene>
<dbReference type="AlphaFoldDB" id="A0A328P0B6"/>
<dbReference type="GO" id="GO:0016788">
    <property type="term" value="F:hydrolase activity, acting on ester bonds"/>
    <property type="evidence" value="ECO:0007669"/>
    <property type="project" value="UniProtKB-ARBA"/>
</dbReference>
<dbReference type="Pfam" id="PF13472">
    <property type="entry name" value="Lipase_GDSL_2"/>
    <property type="match status" value="1"/>
</dbReference>
<protein>
    <recommendedName>
        <fullName evidence="1">SGNH hydrolase-type esterase domain-containing protein</fullName>
    </recommendedName>
</protein>
<feature type="domain" description="SGNH hydrolase-type esterase" evidence="1">
    <location>
        <begin position="256"/>
        <end position="450"/>
    </location>
</feature>
<dbReference type="PANTHER" id="PTHR43784:SF2">
    <property type="entry name" value="GDSL-LIKE LIPASE_ACYLHYDROLASE, PUTATIVE (AFU_ORTHOLOGUE AFUA_2G00820)-RELATED"/>
    <property type="match status" value="1"/>
</dbReference>
<evidence type="ECO:0000313" key="2">
    <source>
        <dbReference type="EMBL" id="RAO74851.1"/>
    </source>
</evidence>
<evidence type="ECO:0000313" key="3">
    <source>
        <dbReference type="Proteomes" id="UP000248926"/>
    </source>
</evidence>